<keyword evidence="2 4" id="KW-0067">ATP-binding</keyword>
<dbReference type="PANTHER" id="PTHR43788:SF6">
    <property type="entry name" value="DNA HELICASE B"/>
    <property type="match status" value="1"/>
</dbReference>
<evidence type="ECO:0000313" key="5">
    <source>
        <dbReference type="Proteomes" id="UP000189940"/>
    </source>
</evidence>
<evidence type="ECO:0000256" key="2">
    <source>
        <dbReference type="ARBA" id="ARBA00022840"/>
    </source>
</evidence>
<dbReference type="Proteomes" id="UP000189940">
    <property type="component" value="Unassembled WGS sequence"/>
</dbReference>
<dbReference type="SUPFAM" id="SSF52540">
    <property type="entry name" value="P-loop containing nucleoside triphosphate hydrolases"/>
    <property type="match status" value="1"/>
</dbReference>
<dbReference type="Gene3D" id="3.40.50.300">
    <property type="entry name" value="P-loop containing nucleotide triphosphate hydrolases"/>
    <property type="match status" value="2"/>
</dbReference>
<feature type="domain" description="UvrD-like helicase C-terminal" evidence="3">
    <location>
        <begin position="320"/>
        <end position="368"/>
    </location>
</feature>
<protein>
    <submittedName>
        <fullName evidence="4">ATP-binding protein</fullName>
    </submittedName>
</protein>
<dbReference type="Pfam" id="PF13604">
    <property type="entry name" value="AAA_30"/>
    <property type="match status" value="1"/>
</dbReference>
<name>A0A1V4I1Q6_NITVU</name>
<dbReference type="EMBL" id="MWPQ01000010">
    <property type="protein sequence ID" value="OPH84065.1"/>
    <property type="molecule type" value="Genomic_DNA"/>
</dbReference>
<dbReference type="Gene3D" id="2.30.30.940">
    <property type="match status" value="1"/>
</dbReference>
<dbReference type="RefSeq" id="WP_079445739.1">
    <property type="nucleotide sequence ID" value="NZ_MWPQ01000010.1"/>
</dbReference>
<proteinExistence type="predicted"/>
<keyword evidence="1" id="KW-0547">Nucleotide-binding</keyword>
<dbReference type="GO" id="GO:0003678">
    <property type="term" value="F:DNA helicase activity"/>
    <property type="evidence" value="ECO:0007669"/>
    <property type="project" value="UniProtKB-ARBA"/>
</dbReference>
<dbReference type="PANTHER" id="PTHR43788">
    <property type="entry name" value="DNA2/NAM7 HELICASE FAMILY MEMBER"/>
    <property type="match status" value="1"/>
</dbReference>
<dbReference type="OrthoDB" id="9803432at2"/>
<dbReference type="CDD" id="cd18809">
    <property type="entry name" value="SF1_C_RecD"/>
    <property type="match status" value="1"/>
</dbReference>
<sequence>MASFTPHQDTALKAVADWLKAKPGKNGTPPVFRLFGFAGTGKTTLARHIADGVDGEVKFAAFTGKAALVMRNKGCDGASTIHSLIYRARESGEEQPSFELWDDAPASKAKLIVIDECSMVDAELGRDLMSFDCPLLVLGDPAQLPPIQGAGFFTNAEPDAMLTEVHRQAQDDPIVRMSMDVREGRELDIGSYGESEVVSRGDLDPARVMDAGQVLVGRNNTRRSYNMRFRQRQNIEDPLPVAGDKLVCLRNNRKKALFNGGLWRVKSRATSKSKIITMRLSPDEEFAHKVTKVSVRQDCFAGGVEDIPWEQRKPYDEFDYGYVLTVHKSQGSQWDDVVLFDESFAFQDSRARWLYTGITRAAKRLSVVV</sequence>
<dbReference type="GO" id="GO:0005524">
    <property type="term" value="F:ATP binding"/>
    <property type="evidence" value="ECO:0007669"/>
    <property type="project" value="UniProtKB-KW"/>
</dbReference>
<reference evidence="4 5" key="1">
    <citation type="submission" date="2017-02" db="EMBL/GenBank/DDBJ databases">
        <title>Genome sequence of the nitrite-oxidizing bacterium Nitrobacter vulgaris strain Ab1.</title>
        <authorList>
            <person name="Mellbye B.L."/>
            <person name="Davis E.W."/>
            <person name="Spieck E."/>
            <person name="Chang J.H."/>
            <person name="Bottomley P.J."/>
            <person name="Sayavedra-Soto L.A."/>
        </authorList>
    </citation>
    <scope>NUCLEOTIDE SEQUENCE [LARGE SCALE GENOMIC DNA]</scope>
    <source>
        <strain evidence="4 5">Ab1</strain>
    </source>
</reference>
<dbReference type="AlphaFoldDB" id="A0A1V4I1Q6"/>
<organism evidence="4 5">
    <name type="scientific">Nitrobacter vulgaris</name>
    <dbReference type="NCBI Taxonomy" id="29421"/>
    <lineage>
        <taxon>Bacteria</taxon>
        <taxon>Pseudomonadati</taxon>
        <taxon>Pseudomonadota</taxon>
        <taxon>Alphaproteobacteria</taxon>
        <taxon>Hyphomicrobiales</taxon>
        <taxon>Nitrobacteraceae</taxon>
        <taxon>Nitrobacter</taxon>
    </lineage>
</organism>
<comment type="caution">
    <text evidence="4">The sequence shown here is derived from an EMBL/GenBank/DDBJ whole genome shotgun (WGS) entry which is preliminary data.</text>
</comment>
<dbReference type="STRING" id="29421.B2M20_03710"/>
<dbReference type="InterPro" id="IPR050534">
    <property type="entry name" value="Coronavir_polyprotein_1ab"/>
</dbReference>
<dbReference type="InterPro" id="IPR027785">
    <property type="entry name" value="UvrD-like_helicase_C"/>
</dbReference>
<gene>
    <name evidence="4" type="ORF">B2M20_03710</name>
</gene>
<dbReference type="Pfam" id="PF13538">
    <property type="entry name" value="UvrD_C_2"/>
    <property type="match status" value="1"/>
</dbReference>
<evidence type="ECO:0000256" key="1">
    <source>
        <dbReference type="ARBA" id="ARBA00022741"/>
    </source>
</evidence>
<evidence type="ECO:0000313" key="4">
    <source>
        <dbReference type="EMBL" id="OPH84065.1"/>
    </source>
</evidence>
<dbReference type="InterPro" id="IPR027417">
    <property type="entry name" value="P-loop_NTPase"/>
</dbReference>
<accession>A0A1V4I1Q6</accession>
<evidence type="ECO:0000259" key="3">
    <source>
        <dbReference type="Pfam" id="PF13538"/>
    </source>
</evidence>
<keyword evidence="5" id="KW-1185">Reference proteome</keyword>